<evidence type="ECO:0000313" key="3">
    <source>
        <dbReference type="Proteomes" id="UP000077255"/>
    </source>
</evidence>
<dbReference type="EMBL" id="CP014841">
    <property type="protein sequence ID" value="AND70605.1"/>
    <property type="molecule type" value="Genomic_DNA"/>
</dbReference>
<organism evidence="2 3">
    <name type="scientific">Dyella thiooxydans</name>
    <dbReference type="NCBI Taxonomy" id="445710"/>
    <lineage>
        <taxon>Bacteria</taxon>
        <taxon>Pseudomonadati</taxon>
        <taxon>Pseudomonadota</taxon>
        <taxon>Gammaproteobacteria</taxon>
        <taxon>Lysobacterales</taxon>
        <taxon>Rhodanobacteraceae</taxon>
        <taxon>Dyella</taxon>
    </lineage>
</organism>
<keyword evidence="1" id="KW-0472">Membrane</keyword>
<keyword evidence="3" id="KW-1185">Reference proteome</keyword>
<protein>
    <submittedName>
        <fullName evidence="2">Uncharacterized protein</fullName>
    </submittedName>
</protein>
<evidence type="ECO:0000256" key="1">
    <source>
        <dbReference type="SAM" id="Phobius"/>
    </source>
</evidence>
<dbReference type="PATRIC" id="fig|445710.3.peg.3150"/>
<evidence type="ECO:0000313" key="2">
    <source>
        <dbReference type="EMBL" id="AND70605.1"/>
    </source>
</evidence>
<dbReference type="RefSeq" id="WP_063673618.1">
    <property type="nucleotide sequence ID" value="NZ_CP014841.1"/>
</dbReference>
<reference evidence="2 3" key="1">
    <citation type="submission" date="2016-02" db="EMBL/GenBank/DDBJ databases">
        <title>Complete genome sequencing and analysis of ATSB10, Dyella thiooxydans isolated from rhizosphere soil of sunflower (Helianthus annuus L.).</title>
        <authorList>
            <person name="Lee Y."/>
            <person name="Hwangbo K."/>
            <person name="Chung H."/>
            <person name="Yoo J."/>
            <person name="Kim K.Y."/>
            <person name="Sa T.M."/>
            <person name="Um Y."/>
            <person name="Madhaiyan M."/>
        </authorList>
    </citation>
    <scope>NUCLEOTIDE SEQUENCE [LARGE SCALE GENOMIC DNA]</scope>
    <source>
        <strain evidence="2 3">ATSB10</strain>
    </source>
</reference>
<proteinExistence type="predicted"/>
<dbReference type="KEGG" id="dtx:ATSB10_31510"/>
<accession>A0A161JDB6</accession>
<dbReference type="STRING" id="445710.ATSB10_31510"/>
<dbReference type="AlphaFoldDB" id="A0A161JDB6"/>
<sequence length="89" mass="9365">MLAEYKRTTNIGVGLGLIGSIIGRVLMESGSEDLGVLIALVGLGVFIWGCSQYAKAKGHSPLWGALGILSLIGLLVLFFLPDRHKEAAA</sequence>
<dbReference type="Proteomes" id="UP000077255">
    <property type="component" value="Chromosome"/>
</dbReference>
<keyword evidence="1" id="KW-0812">Transmembrane</keyword>
<name>A0A161JDB6_9GAMM</name>
<keyword evidence="1" id="KW-1133">Transmembrane helix</keyword>
<gene>
    <name evidence="2" type="ORF">ATSB10_31510</name>
</gene>
<feature type="transmembrane region" description="Helical" evidence="1">
    <location>
        <begin position="60"/>
        <end position="80"/>
    </location>
</feature>
<feature type="transmembrane region" description="Helical" evidence="1">
    <location>
        <begin position="34"/>
        <end position="54"/>
    </location>
</feature>